<keyword evidence="1" id="KW-0813">Transport</keyword>
<proteinExistence type="inferred from homology"/>
<protein>
    <submittedName>
        <fullName evidence="3">2-hydroxycarboxylate transporter family protein</fullName>
    </submittedName>
</protein>
<sequence>MAKSEYRICGMKIPYFVVFFIVVMVTVYMGFMPTVTIYSNEAGSYVATDYVATVAFLMAVGGLLYWIGGTVPILNDYLGGVCLLPMLGCALINFLGLIPENLQNGVKVLMSGGFQNVYIALLMAGSIMVMDRKIILGATARYMPTILGSQFFALLFCALGGIITGFGVVDALFDVGAPCMSGGSGGALVTIPSLYTNLTGTDMMVNSGRYLCYVSISNVIAIVMAAVGGKITARMKGMNGNGDILRRKGEKMDEEKKRPSSSLDYAALGSGIFIGLGFYLMGCIVGGLPGLSAIPSLAWTIIFIIIAKCTAILPEEMENNCVYAMNFALKAIFPMVIAGIGINSLDLAALGTAFSIGALVVIFMGTLGAFVGAMLFARLSGLWPYEAGVTAGLCCCNIGGSGDLAVLSAANRMNLLAFASISTRIGGALMVIWIALLWPFFH</sequence>
<comment type="similarity">
    <text evidence="1">Belongs to the 2-hydroxycarboxylate transporter (2-HCT) (TC 2.A.24) family.</text>
</comment>
<dbReference type="GO" id="GO:0015293">
    <property type="term" value="F:symporter activity"/>
    <property type="evidence" value="ECO:0007669"/>
    <property type="project" value="UniProtKB-UniRule"/>
</dbReference>
<evidence type="ECO:0000256" key="1">
    <source>
        <dbReference type="PIRNR" id="PIRNR005348"/>
    </source>
</evidence>
<feature type="transmembrane region" description="Helical" evidence="2">
    <location>
        <begin position="151"/>
        <end position="173"/>
    </location>
</feature>
<dbReference type="AlphaFoldDB" id="A0A9D2RLH1"/>
<dbReference type="PIRSF" id="PIRSF005348">
    <property type="entry name" value="YxkH"/>
    <property type="match status" value="1"/>
</dbReference>
<gene>
    <name evidence="3" type="ORF">H9716_09725</name>
</gene>
<keyword evidence="2" id="KW-1133">Transmembrane helix</keyword>
<name>A0A9D2RLH1_9FIRM</name>
<dbReference type="PANTHER" id="PTHR40033">
    <property type="entry name" value="NA(+)-MALATE SYMPORTER"/>
    <property type="match status" value="1"/>
</dbReference>
<feature type="transmembrane region" description="Helical" evidence="2">
    <location>
        <begin position="415"/>
        <end position="441"/>
    </location>
</feature>
<dbReference type="PANTHER" id="PTHR40033:SF1">
    <property type="entry name" value="CITRATE-SODIUM SYMPORTER"/>
    <property type="match status" value="1"/>
</dbReference>
<dbReference type="Pfam" id="PF03390">
    <property type="entry name" value="2HCT"/>
    <property type="match status" value="1"/>
</dbReference>
<feature type="transmembrane region" description="Helical" evidence="2">
    <location>
        <begin position="265"/>
        <end position="288"/>
    </location>
</feature>
<keyword evidence="1 2" id="KW-0472">Membrane</keyword>
<accession>A0A9D2RLH1</accession>
<dbReference type="GO" id="GO:0008514">
    <property type="term" value="F:organic anion transmembrane transporter activity"/>
    <property type="evidence" value="ECO:0007669"/>
    <property type="project" value="InterPro"/>
</dbReference>
<feature type="transmembrane region" description="Helical" evidence="2">
    <location>
        <begin position="110"/>
        <end position="130"/>
    </location>
</feature>
<evidence type="ECO:0000256" key="2">
    <source>
        <dbReference type="SAM" id="Phobius"/>
    </source>
</evidence>
<feature type="transmembrane region" description="Helical" evidence="2">
    <location>
        <begin position="12"/>
        <end position="30"/>
    </location>
</feature>
<dbReference type="GO" id="GO:0005886">
    <property type="term" value="C:plasma membrane"/>
    <property type="evidence" value="ECO:0007669"/>
    <property type="project" value="UniProtKB-UniRule"/>
</dbReference>
<dbReference type="InterPro" id="IPR004679">
    <property type="entry name" value="2-OHcarboxylate_transport"/>
</dbReference>
<reference evidence="3" key="2">
    <citation type="submission" date="2021-04" db="EMBL/GenBank/DDBJ databases">
        <authorList>
            <person name="Gilroy R."/>
        </authorList>
    </citation>
    <scope>NUCLEOTIDE SEQUENCE</scope>
    <source>
        <strain evidence="3">CHK188-4685</strain>
    </source>
</reference>
<feature type="transmembrane region" description="Helical" evidence="2">
    <location>
        <begin position="321"/>
        <end position="342"/>
    </location>
</feature>
<feature type="transmembrane region" description="Helical" evidence="2">
    <location>
        <begin position="208"/>
        <end position="228"/>
    </location>
</feature>
<keyword evidence="1" id="KW-0769">Symport</keyword>
<evidence type="ECO:0000313" key="4">
    <source>
        <dbReference type="Proteomes" id="UP000886804"/>
    </source>
</evidence>
<reference evidence="3" key="1">
    <citation type="journal article" date="2021" name="PeerJ">
        <title>Extensive microbial diversity within the chicken gut microbiome revealed by metagenomics and culture.</title>
        <authorList>
            <person name="Gilroy R."/>
            <person name="Ravi A."/>
            <person name="Getino M."/>
            <person name="Pursley I."/>
            <person name="Horton D.L."/>
            <person name="Alikhan N.F."/>
            <person name="Baker D."/>
            <person name="Gharbi K."/>
            <person name="Hall N."/>
            <person name="Watson M."/>
            <person name="Adriaenssens E.M."/>
            <person name="Foster-Nyarko E."/>
            <person name="Jarju S."/>
            <person name="Secka A."/>
            <person name="Antonio M."/>
            <person name="Oren A."/>
            <person name="Chaudhuri R.R."/>
            <person name="La Ragione R."/>
            <person name="Hildebrand F."/>
            <person name="Pallen M.J."/>
        </authorList>
    </citation>
    <scope>NUCLEOTIDE SEQUENCE</scope>
    <source>
        <strain evidence="3">CHK188-4685</strain>
    </source>
</reference>
<dbReference type="Proteomes" id="UP000886804">
    <property type="component" value="Unassembled WGS sequence"/>
</dbReference>
<dbReference type="EMBL" id="DWYS01000116">
    <property type="protein sequence ID" value="HJB08120.1"/>
    <property type="molecule type" value="Genomic_DNA"/>
</dbReference>
<comment type="caution">
    <text evidence="3">The sequence shown here is derived from an EMBL/GenBank/DDBJ whole genome shotgun (WGS) entry which is preliminary data.</text>
</comment>
<evidence type="ECO:0000313" key="3">
    <source>
        <dbReference type="EMBL" id="HJB08120.1"/>
    </source>
</evidence>
<feature type="transmembrane region" description="Helical" evidence="2">
    <location>
        <begin position="354"/>
        <end position="377"/>
    </location>
</feature>
<feature type="transmembrane region" description="Helical" evidence="2">
    <location>
        <begin position="294"/>
        <end position="314"/>
    </location>
</feature>
<feature type="transmembrane region" description="Helical" evidence="2">
    <location>
        <begin position="77"/>
        <end position="98"/>
    </location>
</feature>
<keyword evidence="2" id="KW-0812">Transmembrane</keyword>
<feature type="transmembrane region" description="Helical" evidence="2">
    <location>
        <begin position="50"/>
        <end position="68"/>
    </location>
</feature>
<organism evidence="3 4">
    <name type="scientific">Candidatus Enterocloster faecavium</name>
    <dbReference type="NCBI Taxonomy" id="2838560"/>
    <lineage>
        <taxon>Bacteria</taxon>
        <taxon>Bacillati</taxon>
        <taxon>Bacillota</taxon>
        <taxon>Clostridia</taxon>
        <taxon>Lachnospirales</taxon>
        <taxon>Lachnospiraceae</taxon>
        <taxon>Enterocloster</taxon>
    </lineage>
</organism>